<dbReference type="InterPro" id="IPR000933">
    <property type="entry name" value="Glyco_hydro_29"/>
</dbReference>
<sequence>MRQSYSNWPDEFQDPSWFTHDRFGMFIHFGLFSLAARHEWLMTTEQISLETYQQYFDHFNPDQLAISSWLDEAVEAGMKYVVLTTKHHEGFALWDSDLTDYKVTNTPFKKDIVQIYVDEARKRGLKVGLYHSLIDWHHPDFTLDGLHPLRNQEDAKGTMDTRDMSVYRAYLKGQITELLTRYGKIDYMWYDFSYPHRDWGWSKGKGEKDWDGYGIEALTRELQPHILINDRLDIQRGVLTPEQYQPQQPLIENDLPVLWEACQTLNESWGYDRYNGNWKSVSQILKMLIDTVSKGGNLLLNIGPNARGLIDPESQARLDGVKDWMRLHEKSIVGCGPSQFADPLDCRLTQKDSVLYVHVFSWPFRHIHIKGIRAHVRYAQFLHDGSEVFYETFDPEQVITSTETQIEPDDIVLNLPVVKPNVIVPVIEIFLK</sequence>
<keyword evidence="6" id="KW-0326">Glycosidase</keyword>
<evidence type="ECO:0000313" key="9">
    <source>
        <dbReference type="EMBL" id="GEN55587.1"/>
    </source>
</evidence>
<dbReference type="GO" id="GO:0005764">
    <property type="term" value="C:lysosome"/>
    <property type="evidence" value="ECO:0007669"/>
    <property type="project" value="TreeGrafter"/>
</dbReference>
<dbReference type="GO" id="GO:0016139">
    <property type="term" value="P:glycoside catabolic process"/>
    <property type="evidence" value="ECO:0007669"/>
    <property type="project" value="TreeGrafter"/>
</dbReference>
<comment type="similarity">
    <text evidence="2">Belongs to the glycosyl hydrolase 29 family.</text>
</comment>
<name>A0A511WXB2_9BACI</name>
<evidence type="ECO:0000313" key="10">
    <source>
        <dbReference type="Proteomes" id="UP000321400"/>
    </source>
</evidence>
<proteinExistence type="inferred from homology"/>
<evidence type="ECO:0000256" key="5">
    <source>
        <dbReference type="ARBA" id="ARBA00022801"/>
    </source>
</evidence>
<feature type="domain" description="Glycoside hydrolase family 29 N-terminal" evidence="8">
    <location>
        <begin position="13"/>
        <end position="328"/>
    </location>
</feature>
<dbReference type="PRINTS" id="PR00741">
    <property type="entry name" value="GLHYDRLASE29"/>
</dbReference>
<dbReference type="SMART" id="SM00812">
    <property type="entry name" value="Alpha_L_fucos"/>
    <property type="match status" value="1"/>
</dbReference>
<dbReference type="GO" id="GO:0006004">
    <property type="term" value="P:fucose metabolic process"/>
    <property type="evidence" value="ECO:0007669"/>
    <property type="project" value="InterPro"/>
</dbReference>
<evidence type="ECO:0000259" key="8">
    <source>
        <dbReference type="Pfam" id="PF01120"/>
    </source>
</evidence>
<organism evidence="9 10">
    <name type="scientific">Halolactibacillus alkaliphilus</name>
    <dbReference type="NCBI Taxonomy" id="442899"/>
    <lineage>
        <taxon>Bacteria</taxon>
        <taxon>Bacillati</taxon>
        <taxon>Bacillota</taxon>
        <taxon>Bacilli</taxon>
        <taxon>Bacillales</taxon>
        <taxon>Bacillaceae</taxon>
        <taxon>Halolactibacillus</taxon>
    </lineage>
</organism>
<reference evidence="9 10" key="1">
    <citation type="submission" date="2019-07" db="EMBL/GenBank/DDBJ databases">
        <title>Whole genome shotgun sequence of Halolactibacillus alkaliphilus NBRC 103919.</title>
        <authorList>
            <person name="Hosoyama A."/>
            <person name="Uohara A."/>
            <person name="Ohji S."/>
            <person name="Ichikawa N."/>
        </authorList>
    </citation>
    <scope>NUCLEOTIDE SEQUENCE [LARGE SCALE GENOMIC DNA]</scope>
    <source>
        <strain evidence="9 10">NBRC 103919</strain>
    </source>
</reference>
<gene>
    <name evidence="9" type="ORF">HAL01_00510</name>
</gene>
<dbReference type="RefSeq" id="WP_089799181.1">
    <property type="nucleotide sequence ID" value="NZ_BJYE01000001.1"/>
</dbReference>
<dbReference type="Proteomes" id="UP000321400">
    <property type="component" value="Unassembled WGS sequence"/>
</dbReference>
<evidence type="ECO:0000256" key="4">
    <source>
        <dbReference type="ARBA" id="ARBA00022729"/>
    </source>
</evidence>
<dbReference type="OrthoDB" id="107551at2"/>
<dbReference type="EMBL" id="BJYE01000001">
    <property type="protein sequence ID" value="GEN55587.1"/>
    <property type="molecule type" value="Genomic_DNA"/>
</dbReference>
<dbReference type="SUPFAM" id="SSF51445">
    <property type="entry name" value="(Trans)glycosidases"/>
    <property type="match status" value="1"/>
</dbReference>
<comment type="function">
    <text evidence="1">Alpha-L-fucosidase is responsible for hydrolyzing the alpha-1,6-linked fucose joined to the reducing-end N-acetylglucosamine of the carbohydrate moieties of glycoproteins.</text>
</comment>
<keyword evidence="4" id="KW-0732">Signal</keyword>
<dbReference type="InterPro" id="IPR017853">
    <property type="entry name" value="GH"/>
</dbReference>
<keyword evidence="5" id="KW-0378">Hydrolase</keyword>
<dbReference type="STRING" id="442899.SAMN05720591_101146"/>
<evidence type="ECO:0000256" key="6">
    <source>
        <dbReference type="ARBA" id="ARBA00023295"/>
    </source>
</evidence>
<evidence type="ECO:0000256" key="3">
    <source>
        <dbReference type="ARBA" id="ARBA00012662"/>
    </source>
</evidence>
<comment type="caution">
    <text evidence="9">The sequence shown here is derived from an EMBL/GenBank/DDBJ whole genome shotgun (WGS) entry which is preliminary data.</text>
</comment>
<keyword evidence="10" id="KW-1185">Reference proteome</keyword>
<evidence type="ECO:0000256" key="7">
    <source>
        <dbReference type="PIRSR" id="PIRSR001092-1"/>
    </source>
</evidence>
<dbReference type="PIRSF" id="PIRSF001092">
    <property type="entry name" value="Alpha-L-fucosidase"/>
    <property type="match status" value="1"/>
</dbReference>
<dbReference type="PANTHER" id="PTHR10030">
    <property type="entry name" value="ALPHA-L-FUCOSIDASE"/>
    <property type="match status" value="1"/>
</dbReference>
<protein>
    <recommendedName>
        <fullName evidence="3">alpha-L-fucosidase</fullName>
        <ecNumber evidence="3">3.2.1.51</ecNumber>
    </recommendedName>
</protein>
<dbReference type="AlphaFoldDB" id="A0A511WXB2"/>
<feature type="site" description="May be important for catalysis" evidence="7">
    <location>
        <position position="262"/>
    </location>
</feature>
<dbReference type="InterPro" id="IPR057739">
    <property type="entry name" value="Glyco_hydro_29_N"/>
</dbReference>
<dbReference type="PANTHER" id="PTHR10030:SF37">
    <property type="entry name" value="ALPHA-L-FUCOSIDASE-RELATED"/>
    <property type="match status" value="1"/>
</dbReference>
<dbReference type="InterPro" id="IPR016286">
    <property type="entry name" value="FUC_metazoa-typ"/>
</dbReference>
<evidence type="ECO:0000256" key="1">
    <source>
        <dbReference type="ARBA" id="ARBA00004071"/>
    </source>
</evidence>
<accession>A0A511WXB2</accession>
<evidence type="ECO:0000256" key="2">
    <source>
        <dbReference type="ARBA" id="ARBA00007951"/>
    </source>
</evidence>
<dbReference type="Pfam" id="PF01120">
    <property type="entry name" value="Alpha_L_fucos"/>
    <property type="match status" value="1"/>
</dbReference>
<dbReference type="EC" id="3.2.1.51" evidence="3"/>
<dbReference type="GO" id="GO:0004560">
    <property type="term" value="F:alpha-L-fucosidase activity"/>
    <property type="evidence" value="ECO:0007669"/>
    <property type="project" value="InterPro"/>
</dbReference>
<dbReference type="Gene3D" id="3.20.20.80">
    <property type="entry name" value="Glycosidases"/>
    <property type="match status" value="1"/>
</dbReference>